<accession>A0A3S4IDT2</accession>
<protein>
    <submittedName>
        <fullName evidence="1">Hcp family T6SS protein CtsH2</fullName>
    </submittedName>
</protein>
<reference evidence="1 2" key="1">
    <citation type="submission" date="2018-12" db="EMBL/GenBank/DDBJ databases">
        <authorList>
            <consortium name="Pathogen Informatics"/>
        </authorList>
    </citation>
    <scope>NUCLEOTIDE SEQUENCE [LARGE SCALE GENOMIC DNA]</scope>
    <source>
        <strain evidence="1 2">NCTC11075</strain>
    </source>
</reference>
<evidence type="ECO:0000313" key="1">
    <source>
        <dbReference type="EMBL" id="VEB94197.1"/>
    </source>
</evidence>
<dbReference type="InterPro" id="IPR036624">
    <property type="entry name" value="Hcp1-lik_sf"/>
</dbReference>
<name>A0A3S4IDT2_CITKO</name>
<organism evidence="1 2">
    <name type="scientific">Citrobacter koseri</name>
    <name type="common">Citrobacter diversus</name>
    <dbReference type="NCBI Taxonomy" id="545"/>
    <lineage>
        <taxon>Bacteria</taxon>
        <taxon>Pseudomonadati</taxon>
        <taxon>Pseudomonadota</taxon>
        <taxon>Gammaproteobacteria</taxon>
        <taxon>Enterobacterales</taxon>
        <taxon>Enterobacteriaceae</taxon>
        <taxon>Citrobacter</taxon>
    </lineage>
</organism>
<proteinExistence type="predicted"/>
<sequence length="51" mass="5471">MSNIIYLTLEGDIQGKISAGCGSLASVGNRYQLGHENEIFVFQPDAGSGRR</sequence>
<dbReference type="Gene3D" id="2.30.110.20">
    <property type="entry name" value="Hcp1-like"/>
    <property type="match status" value="1"/>
</dbReference>
<dbReference type="AlphaFoldDB" id="A0A3S4IDT2"/>
<gene>
    <name evidence="1" type="primary">ctsH2_4</name>
    <name evidence="1" type="ORF">NCTC11075_05113</name>
</gene>
<dbReference type="Proteomes" id="UP000270272">
    <property type="component" value="Chromosome"/>
</dbReference>
<evidence type="ECO:0000313" key="2">
    <source>
        <dbReference type="Proteomes" id="UP000270272"/>
    </source>
</evidence>
<dbReference type="EMBL" id="LR134204">
    <property type="protein sequence ID" value="VEB94197.1"/>
    <property type="molecule type" value="Genomic_DNA"/>
</dbReference>